<sequence>MDDRMLFGDVLNKPLCEYFSLVNSVENL</sequence>
<proteinExistence type="predicted"/>
<organism evidence="1">
    <name type="scientific">Anguilla anguilla</name>
    <name type="common">European freshwater eel</name>
    <name type="synonym">Muraena anguilla</name>
    <dbReference type="NCBI Taxonomy" id="7936"/>
    <lineage>
        <taxon>Eukaryota</taxon>
        <taxon>Metazoa</taxon>
        <taxon>Chordata</taxon>
        <taxon>Craniata</taxon>
        <taxon>Vertebrata</taxon>
        <taxon>Euteleostomi</taxon>
        <taxon>Actinopterygii</taxon>
        <taxon>Neopterygii</taxon>
        <taxon>Teleostei</taxon>
        <taxon>Anguilliformes</taxon>
        <taxon>Anguillidae</taxon>
        <taxon>Anguilla</taxon>
    </lineage>
</organism>
<name>A0A0E9PXE9_ANGAN</name>
<accession>A0A0E9PXE9</accession>
<reference evidence="1" key="1">
    <citation type="submission" date="2014-11" db="EMBL/GenBank/DDBJ databases">
        <authorList>
            <person name="Amaro Gonzalez C."/>
        </authorList>
    </citation>
    <scope>NUCLEOTIDE SEQUENCE</scope>
</reference>
<protein>
    <submittedName>
        <fullName evidence="1">Uncharacterized protein</fullName>
    </submittedName>
</protein>
<evidence type="ECO:0000313" key="1">
    <source>
        <dbReference type="EMBL" id="JAH08553.1"/>
    </source>
</evidence>
<dbReference type="EMBL" id="GBXM01100024">
    <property type="protein sequence ID" value="JAH08553.1"/>
    <property type="molecule type" value="Transcribed_RNA"/>
</dbReference>
<reference evidence="1" key="2">
    <citation type="journal article" date="2015" name="Fish Shellfish Immunol.">
        <title>Early steps in the European eel (Anguilla anguilla)-Vibrio vulnificus interaction in the gills: Role of the RtxA13 toxin.</title>
        <authorList>
            <person name="Callol A."/>
            <person name="Pajuelo D."/>
            <person name="Ebbesson L."/>
            <person name="Teles M."/>
            <person name="MacKenzie S."/>
            <person name="Amaro C."/>
        </authorList>
    </citation>
    <scope>NUCLEOTIDE SEQUENCE</scope>
</reference>
<dbReference type="AlphaFoldDB" id="A0A0E9PXE9"/>